<dbReference type="Pfam" id="PF00882">
    <property type="entry name" value="Zn_dep_PLPC"/>
    <property type="match status" value="1"/>
</dbReference>
<dbReference type="EMBL" id="JACOOS010000015">
    <property type="protein sequence ID" value="MBC5678356.1"/>
    <property type="molecule type" value="Genomic_DNA"/>
</dbReference>
<dbReference type="InterPro" id="IPR029002">
    <property type="entry name" value="PLPC/GPLD1"/>
</dbReference>
<feature type="domain" description="Phospholipase C/D" evidence="1">
    <location>
        <begin position="6"/>
        <end position="152"/>
    </location>
</feature>
<name>A0ABR7FT31_9FIRM</name>
<dbReference type="RefSeq" id="WP_024728561.1">
    <property type="nucleotide sequence ID" value="NZ_JACOOS010000015.1"/>
</dbReference>
<keyword evidence="3" id="KW-1185">Reference proteome</keyword>
<sequence length="193" mass="22382">METKDHFALSKLLARRMFLNNSKTFAFILGNVLPDLNPFSYLGGSNAAELKGHSYDSRRHLMGQAYSSGFRDTFAGWFRAGEMMHYLADSFTRPHNKEFRYSLKEHIKYERRLHLVFSNCLRTNQISRHIKSCSGICRFEPWLENLHRQYILSSSTPESDCRYILHSALIVCKGLAQRNGFLSGRYHAVKPLL</sequence>
<organism evidence="2 3">
    <name type="scientific">Anaerostipes hominis</name>
    <name type="common">ex Liu et al. 2021</name>
    <dbReference type="NCBI Taxonomy" id="2763018"/>
    <lineage>
        <taxon>Bacteria</taxon>
        <taxon>Bacillati</taxon>
        <taxon>Bacillota</taxon>
        <taxon>Clostridia</taxon>
        <taxon>Lachnospirales</taxon>
        <taxon>Lachnospiraceae</taxon>
        <taxon>Anaerostipes</taxon>
    </lineage>
</organism>
<dbReference type="Proteomes" id="UP000635828">
    <property type="component" value="Unassembled WGS sequence"/>
</dbReference>
<gene>
    <name evidence="2" type="ORF">H8S22_12310</name>
</gene>
<proteinExistence type="predicted"/>
<evidence type="ECO:0000259" key="1">
    <source>
        <dbReference type="Pfam" id="PF00882"/>
    </source>
</evidence>
<reference evidence="2 3" key="1">
    <citation type="submission" date="2020-08" db="EMBL/GenBank/DDBJ databases">
        <title>Genome public.</title>
        <authorList>
            <person name="Liu C."/>
            <person name="Sun Q."/>
        </authorList>
    </citation>
    <scope>NUCLEOTIDE SEQUENCE [LARGE SCALE GENOMIC DNA]</scope>
    <source>
        <strain evidence="2 3">NSJ-7</strain>
    </source>
</reference>
<evidence type="ECO:0000313" key="3">
    <source>
        <dbReference type="Proteomes" id="UP000635828"/>
    </source>
</evidence>
<evidence type="ECO:0000313" key="2">
    <source>
        <dbReference type="EMBL" id="MBC5678356.1"/>
    </source>
</evidence>
<protein>
    <submittedName>
        <fullName evidence="2">Zinc dependent phospholipase C family protein</fullName>
    </submittedName>
</protein>
<comment type="caution">
    <text evidence="2">The sequence shown here is derived from an EMBL/GenBank/DDBJ whole genome shotgun (WGS) entry which is preliminary data.</text>
</comment>
<accession>A0ABR7FT31</accession>